<dbReference type="RefSeq" id="WP_027222703.1">
    <property type="nucleotide sequence ID" value="NZ_CAAAIJ010000002.1"/>
</dbReference>
<feature type="signal peptide" evidence="1">
    <location>
        <begin position="1"/>
        <end position="19"/>
    </location>
</feature>
<organism evidence="2 3">
    <name type="scientific">Legionella pneumophila subsp. pascullei</name>
    <dbReference type="NCBI Taxonomy" id="91890"/>
    <lineage>
        <taxon>Bacteria</taxon>
        <taxon>Pseudomonadati</taxon>
        <taxon>Pseudomonadota</taxon>
        <taxon>Gammaproteobacteria</taxon>
        <taxon>Legionellales</taxon>
        <taxon>Legionellaceae</taxon>
        <taxon>Legionella</taxon>
    </lineage>
</organism>
<protein>
    <submittedName>
        <fullName evidence="2">Conjugative transfer protein TrbH</fullName>
    </submittedName>
</protein>
<reference evidence="2 3" key="1">
    <citation type="submission" date="2018-06" db="EMBL/GenBank/DDBJ databases">
        <authorList>
            <consortium name="Pathogen Informatics"/>
            <person name="Doyle S."/>
        </authorList>
    </citation>
    <scope>NUCLEOTIDE SEQUENCE [LARGE SCALE GENOMIC DNA]</scope>
    <source>
        <strain evidence="2 3">NCTC12272</strain>
    </source>
</reference>
<evidence type="ECO:0000256" key="1">
    <source>
        <dbReference type="SAM" id="SignalP"/>
    </source>
</evidence>
<name>A0AAX2IY48_LEGPN</name>
<keyword evidence="1" id="KW-0732">Signal</keyword>
<accession>A0AAX2IY48</accession>
<dbReference type="AlphaFoldDB" id="A0AAX2IY48"/>
<evidence type="ECO:0000313" key="3">
    <source>
        <dbReference type="Proteomes" id="UP000249566"/>
    </source>
</evidence>
<sequence length="136" mass="15396">MKNITVLFIALLLSSCASMHYGNFTPISQVQGAVLAQDSANQLSRVFPPAQHTFCMGQKVRDGFGIQLVQSFRKKGYGVMERQCPKQNAHLLYVLDTLESQTLYRVSLFVSMQTLSRVYAKNQETFFPVSAWTHKE</sequence>
<feature type="chain" id="PRO_5043320716" evidence="1">
    <location>
        <begin position="20"/>
        <end position="136"/>
    </location>
</feature>
<gene>
    <name evidence="2" type="ORF">NCTC12272_02650</name>
</gene>
<dbReference type="EMBL" id="LS483412">
    <property type="protein sequence ID" value="SQG91436.1"/>
    <property type="molecule type" value="Genomic_DNA"/>
</dbReference>
<dbReference type="InterPro" id="IPR010837">
    <property type="entry name" value="Conjugal_tfr_TrbH"/>
</dbReference>
<dbReference type="NCBIfam" id="NF010457">
    <property type="entry name" value="PRK13883.1-4"/>
    <property type="match status" value="1"/>
</dbReference>
<proteinExistence type="predicted"/>
<evidence type="ECO:0000313" key="2">
    <source>
        <dbReference type="EMBL" id="SQG91436.1"/>
    </source>
</evidence>
<dbReference type="Proteomes" id="UP000249566">
    <property type="component" value="Chromosome 1"/>
</dbReference>
<dbReference type="PROSITE" id="PS51257">
    <property type="entry name" value="PROKAR_LIPOPROTEIN"/>
    <property type="match status" value="1"/>
</dbReference>
<dbReference type="Pfam" id="PF07283">
    <property type="entry name" value="TrbH"/>
    <property type="match status" value="2"/>
</dbReference>